<keyword evidence="5" id="KW-0418">Kinase</keyword>
<evidence type="ECO:0000256" key="5">
    <source>
        <dbReference type="ARBA" id="ARBA00022777"/>
    </source>
</evidence>
<dbReference type="EMBL" id="JANQDX010000019">
    <property type="protein sequence ID" value="KAL0904534.1"/>
    <property type="molecule type" value="Genomic_DNA"/>
</dbReference>
<reference evidence="7 8" key="1">
    <citation type="journal article" date="2024" name="Plant Biotechnol. J.">
        <title>Dendrobium thyrsiflorum genome and its molecular insights into genes involved in important horticultural traits.</title>
        <authorList>
            <person name="Chen B."/>
            <person name="Wang J.Y."/>
            <person name="Zheng P.J."/>
            <person name="Li K.L."/>
            <person name="Liang Y.M."/>
            <person name="Chen X.F."/>
            <person name="Zhang C."/>
            <person name="Zhao X."/>
            <person name="He X."/>
            <person name="Zhang G.Q."/>
            <person name="Liu Z.J."/>
            <person name="Xu Q."/>
        </authorList>
    </citation>
    <scope>NUCLEOTIDE SEQUENCE [LARGE SCALE GENOMIC DNA]</scope>
    <source>
        <strain evidence="7">GZMU011</strain>
    </source>
</reference>
<dbReference type="PANTHER" id="PTHR10534">
    <property type="entry name" value="PYRIDOXAL KINASE"/>
    <property type="match status" value="1"/>
</dbReference>
<dbReference type="SUPFAM" id="SSF53613">
    <property type="entry name" value="Ribokinase-like"/>
    <property type="match status" value="1"/>
</dbReference>
<proteinExistence type="inferred from homology"/>
<gene>
    <name evidence="7" type="ORF">M5K25_026658</name>
</gene>
<protein>
    <recommendedName>
        <fullName evidence="2">pyridoxal kinase</fullName>
        <ecNumber evidence="2">2.7.1.35</ecNumber>
    </recommendedName>
</protein>
<dbReference type="Gene3D" id="3.40.1190.20">
    <property type="match status" value="1"/>
</dbReference>
<evidence type="ECO:0000256" key="6">
    <source>
        <dbReference type="ARBA" id="ARBA00022840"/>
    </source>
</evidence>
<keyword evidence="6" id="KW-0067">ATP-binding</keyword>
<accession>A0ABD0TXS2</accession>
<dbReference type="GO" id="GO:0008478">
    <property type="term" value="F:pyridoxal kinase activity"/>
    <property type="evidence" value="ECO:0007669"/>
    <property type="project" value="UniProtKB-EC"/>
</dbReference>
<dbReference type="GO" id="GO:0005524">
    <property type="term" value="F:ATP binding"/>
    <property type="evidence" value="ECO:0007669"/>
    <property type="project" value="UniProtKB-KW"/>
</dbReference>
<evidence type="ECO:0000313" key="8">
    <source>
        <dbReference type="Proteomes" id="UP001552299"/>
    </source>
</evidence>
<keyword evidence="3" id="KW-0808">Transferase</keyword>
<dbReference type="AlphaFoldDB" id="A0ABD0TXS2"/>
<dbReference type="InterPro" id="IPR004625">
    <property type="entry name" value="PyrdxlKinase"/>
</dbReference>
<comment type="caution">
    <text evidence="7">The sequence shown here is derived from an EMBL/GenBank/DDBJ whole genome shotgun (WGS) entry which is preliminary data.</text>
</comment>
<dbReference type="InterPro" id="IPR029056">
    <property type="entry name" value="Ribokinase-like"/>
</dbReference>
<comment type="similarity">
    <text evidence="1">Belongs to the pyridoxine kinase family.</text>
</comment>
<dbReference type="PANTHER" id="PTHR10534:SF2">
    <property type="entry name" value="PYRIDOXAL KINASE"/>
    <property type="match status" value="1"/>
</dbReference>
<dbReference type="EC" id="2.7.1.35" evidence="2"/>
<organism evidence="7 8">
    <name type="scientific">Dendrobium thyrsiflorum</name>
    <name type="common">Pinecone-like raceme dendrobium</name>
    <name type="synonym">Orchid</name>
    <dbReference type="NCBI Taxonomy" id="117978"/>
    <lineage>
        <taxon>Eukaryota</taxon>
        <taxon>Viridiplantae</taxon>
        <taxon>Streptophyta</taxon>
        <taxon>Embryophyta</taxon>
        <taxon>Tracheophyta</taxon>
        <taxon>Spermatophyta</taxon>
        <taxon>Magnoliopsida</taxon>
        <taxon>Liliopsida</taxon>
        <taxon>Asparagales</taxon>
        <taxon>Orchidaceae</taxon>
        <taxon>Epidendroideae</taxon>
        <taxon>Malaxideae</taxon>
        <taxon>Dendrobiinae</taxon>
        <taxon>Dendrobium</taxon>
    </lineage>
</organism>
<evidence type="ECO:0000256" key="4">
    <source>
        <dbReference type="ARBA" id="ARBA00022741"/>
    </source>
</evidence>
<keyword evidence="4" id="KW-0547">Nucleotide-binding</keyword>
<evidence type="ECO:0000256" key="3">
    <source>
        <dbReference type="ARBA" id="ARBA00022679"/>
    </source>
</evidence>
<name>A0ABD0TXS2_DENTH</name>
<evidence type="ECO:0000256" key="1">
    <source>
        <dbReference type="ARBA" id="ARBA00008805"/>
    </source>
</evidence>
<sequence>MEHRVEEVYEPSHENCVDSIAIPVLCGGDRVDFGICVARFKNSNLASPPILSIVLPSKTGRVLSIQSHTIQGYVGNKSAVFPLQLLGYDVDPINSVQFSNHTGKLFCAKSGRLEIFRASNGRLKIFRARSGRLEIATFVFPSGRKHSSVSARAAVLGSILKGYIGSVSFLDAVLGVVEKLRLINPELLYGKCSFYSSTFQHFCNLSASRYLEVAEFQMLMKDRKVHMVM</sequence>
<dbReference type="Proteomes" id="UP001552299">
    <property type="component" value="Unassembled WGS sequence"/>
</dbReference>
<evidence type="ECO:0000313" key="7">
    <source>
        <dbReference type="EMBL" id="KAL0904534.1"/>
    </source>
</evidence>
<evidence type="ECO:0000256" key="2">
    <source>
        <dbReference type="ARBA" id="ARBA00012104"/>
    </source>
</evidence>
<keyword evidence="8" id="KW-1185">Reference proteome</keyword>